<evidence type="ECO:0000313" key="1">
    <source>
        <dbReference type="EnsemblPlants" id="Solyc12g017955.1.1"/>
    </source>
</evidence>
<keyword evidence="2" id="KW-1185">Reference proteome</keyword>
<organism evidence="1">
    <name type="scientific">Solanum lycopersicum</name>
    <name type="common">Tomato</name>
    <name type="synonym">Lycopersicon esculentum</name>
    <dbReference type="NCBI Taxonomy" id="4081"/>
    <lineage>
        <taxon>Eukaryota</taxon>
        <taxon>Viridiplantae</taxon>
        <taxon>Streptophyta</taxon>
        <taxon>Embryophyta</taxon>
        <taxon>Tracheophyta</taxon>
        <taxon>Spermatophyta</taxon>
        <taxon>Magnoliopsida</taxon>
        <taxon>eudicotyledons</taxon>
        <taxon>Gunneridae</taxon>
        <taxon>Pentapetalae</taxon>
        <taxon>asterids</taxon>
        <taxon>lamiids</taxon>
        <taxon>Solanales</taxon>
        <taxon>Solanaceae</taxon>
        <taxon>Solanoideae</taxon>
        <taxon>Solaneae</taxon>
        <taxon>Solanum</taxon>
        <taxon>Solanum subgen. Lycopersicon</taxon>
    </lineage>
</organism>
<reference evidence="1" key="1">
    <citation type="journal article" date="2012" name="Nature">
        <title>The tomato genome sequence provides insights into fleshy fruit evolution.</title>
        <authorList>
            <consortium name="Tomato Genome Consortium"/>
        </authorList>
    </citation>
    <scope>NUCLEOTIDE SEQUENCE [LARGE SCALE GENOMIC DNA]</scope>
    <source>
        <strain evidence="1">cv. Heinz 1706</strain>
    </source>
</reference>
<dbReference type="InParanoid" id="A0A3Q7J5E8"/>
<sequence length="145" mass="16885">MPSLYCNTDIIDTNLGVKLSNLSSKNKVLIKREYWLLETFGKPPVTSGNNELYISRVSLVNDGGLRFGKTQKFKLQRCSHIDWAGSDDDMKMHFKTHYNISYGKRYKSNYGEGQEGDYYVVVYRLIGNHLRLLWAHQFLNYVVIH</sequence>
<dbReference type="EnsemblPlants" id="Solyc12g017955.1.1">
    <property type="protein sequence ID" value="Solyc12g017955.1.1"/>
    <property type="gene ID" value="Solyc12g017955.1"/>
</dbReference>
<reference evidence="1" key="2">
    <citation type="submission" date="2019-01" db="UniProtKB">
        <authorList>
            <consortium name="EnsemblPlants"/>
        </authorList>
    </citation>
    <scope>IDENTIFICATION</scope>
    <source>
        <strain evidence="1">cv. Heinz 1706</strain>
    </source>
</reference>
<dbReference type="Proteomes" id="UP000004994">
    <property type="component" value="Chromosome 12"/>
</dbReference>
<proteinExistence type="predicted"/>
<dbReference type="AlphaFoldDB" id="A0A3Q7J5E8"/>
<dbReference type="Gramene" id="Solyc12g017955.1.1">
    <property type="protein sequence ID" value="Solyc12g017955.1.1"/>
    <property type="gene ID" value="Solyc12g017955.1"/>
</dbReference>
<evidence type="ECO:0000313" key="2">
    <source>
        <dbReference type="Proteomes" id="UP000004994"/>
    </source>
</evidence>
<accession>A0A3Q7J5E8</accession>
<name>A0A3Q7J5E8_SOLLC</name>
<protein>
    <submittedName>
        <fullName evidence="1">Uncharacterized protein</fullName>
    </submittedName>
</protein>